<feature type="domain" description="TonB-dependent receptor plug" evidence="15">
    <location>
        <begin position="72"/>
        <end position="191"/>
    </location>
</feature>
<proteinExistence type="inferred from homology"/>
<keyword evidence="7 12" id="KW-0798">TonB box</keyword>
<reference evidence="16 17" key="1">
    <citation type="submission" date="2020-08" db="EMBL/GenBank/DDBJ databases">
        <title>Novel species isolated from subtropical streams in China.</title>
        <authorList>
            <person name="Lu H."/>
        </authorList>
    </citation>
    <scope>NUCLEOTIDE SEQUENCE [LARGE SCALE GENOMIC DNA]</scope>
    <source>
        <strain evidence="16 17">CCTCC AB 2015119</strain>
    </source>
</reference>
<dbReference type="InterPro" id="IPR037066">
    <property type="entry name" value="Plug_dom_sf"/>
</dbReference>
<dbReference type="InterPro" id="IPR000531">
    <property type="entry name" value="Beta-barrel_TonB"/>
</dbReference>
<evidence type="ECO:0000256" key="11">
    <source>
        <dbReference type="PROSITE-ProRule" id="PRU01360"/>
    </source>
</evidence>
<evidence type="ECO:0000259" key="14">
    <source>
        <dbReference type="Pfam" id="PF00593"/>
    </source>
</evidence>
<keyword evidence="17" id="KW-1185">Reference proteome</keyword>
<keyword evidence="4 11" id="KW-1134">Transmembrane beta strand</keyword>
<evidence type="ECO:0000256" key="2">
    <source>
        <dbReference type="ARBA" id="ARBA00009810"/>
    </source>
</evidence>
<evidence type="ECO:0000256" key="7">
    <source>
        <dbReference type="ARBA" id="ARBA00023077"/>
    </source>
</evidence>
<dbReference type="NCBIfam" id="TIGR01786">
    <property type="entry name" value="TonB-hemlactrns"/>
    <property type="match status" value="1"/>
</dbReference>
<dbReference type="RefSeq" id="WP_190480804.1">
    <property type="nucleotide sequence ID" value="NZ_JACOFT010000006.1"/>
</dbReference>
<keyword evidence="8 11" id="KW-0472">Membrane</keyword>
<dbReference type="Pfam" id="PF07715">
    <property type="entry name" value="Plug"/>
    <property type="match status" value="1"/>
</dbReference>
<dbReference type="CDD" id="cd01347">
    <property type="entry name" value="ligand_gated_channel"/>
    <property type="match status" value="1"/>
</dbReference>
<evidence type="ECO:0000256" key="5">
    <source>
        <dbReference type="ARBA" id="ARBA00022692"/>
    </source>
</evidence>
<feature type="chain" id="PRO_5047287694" evidence="13">
    <location>
        <begin position="40"/>
        <end position="775"/>
    </location>
</feature>
<keyword evidence="3 11" id="KW-0813">Transport</keyword>
<dbReference type="EMBL" id="JACOFT010000006">
    <property type="protein sequence ID" value="MBC3812909.1"/>
    <property type="molecule type" value="Genomic_DNA"/>
</dbReference>
<dbReference type="PROSITE" id="PS52016">
    <property type="entry name" value="TONB_DEPENDENT_REC_3"/>
    <property type="match status" value="1"/>
</dbReference>
<organism evidence="16 17">
    <name type="scientific">Undibacterium aquatile</name>
    <dbReference type="NCBI Taxonomy" id="1537398"/>
    <lineage>
        <taxon>Bacteria</taxon>
        <taxon>Pseudomonadati</taxon>
        <taxon>Pseudomonadota</taxon>
        <taxon>Betaproteobacteria</taxon>
        <taxon>Burkholderiales</taxon>
        <taxon>Oxalobacteraceae</taxon>
        <taxon>Undibacterium</taxon>
    </lineage>
</organism>
<evidence type="ECO:0000256" key="1">
    <source>
        <dbReference type="ARBA" id="ARBA00004571"/>
    </source>
</evidence>
<feature type="signal peptide" evidence="13">
    <location>
        <begin position="1"/>
        <end position="39"/>
    </location>
</feature>
<evidence type="ECO:0000259" key="15">
    <source>
        <dbReference type="Pfam" id="PF07715"/>
    </source>
</evidence>
<evidence type="ECO:0000256" key="6">
    <source>
        <dbReference type="ARBA" id="ARBA00022729"/>
    </source>
</evidence>
<dbReference type="InterPro" id="IPR039426">
    <property type="entry name" value="TonB-dep_rcpt-like"/>
</dbReference>
<feature type="domain" description="TonB-dependent receptor-like beta-barrel" evidence="14">
    <location>
        <begin position="326"/>
        <end position="736"/>
    </location>
</feature>
<dbReference type="PANTHER" id="PTHR30069">
    <property type="entry name" value="TONB-DEPENDENT OUTER MEMBRANE RECEPTOR"/>
    <property type="match status" value="1"/>
</dbReference>
<dbReference type="Gene3D" id="2.40.170.20">
    <property type="entry name" value="TonB-dependent receptor, beta-barrel domain"/>
    <property type="match status" value="1"/>
</dbReference>
<name>A0ABR6XKU5_9BURK</name>
<evidence type="ECO:0000256" key="12">
    <source>
        <dbReference type="RuleBase" id="RU003357"/>
    </source>
</evidence>
<evidence type="ECO:0000313" key="16">
    <source>
        <dbReference type="EMBL" id="MBC3812909.1"/>
    </source>
</evidence>
<dbReference type="SUPFAM" id="SSF56935">
    <property type="entry name" value="Porins"/>
    <property type="match status" value="1"/>
</dbReference>
<accession>A0ABR6XKU5</accession>
<keyword evidence="5 11" id="KW-0812">Transmembrane</keyword>
<dbReference type="PANTHER" id="PTHR30069:SF29">
    <property type="entry name" value="HEMOGLOBIN AND HEMOGLOBIN-HAPTOGLOBIN-BINDING PROTEIN 1-RELATED"/>
    <property type="match status" value="1"/>
</dbReference>
<evidence type="ECO:0000256" key="13">
    <source>
        <dbReference type="SAM" id="SignalP"/>
    </source>
</evidence>
<dbReference type="InterPro" id="IPR036942">
    <property type="entry name" value="Beta-barrel_TonB_sf"/>
</dbReference>
<dbReference type="NCBIfam" id="TIGR01785">
    <property type="entry name" value="TonB-hemin"/>
    <property type="match status" value="1"/>
</dbReference>
<protein>
    <submittedName>
        <fullName evidence="16">TonB-dependent hemoglobin/transferrin/lactoferrin family receptor</fullName>
    </submittedName>
</protein>
<dbReference type="Gene3D" id="2.170.130.10">
    <property type="entry name" value="TonB-dependent receptor, plug domain"/>
    <property type="match status" value="1"/>
</dbReference>
<dbReference type="InterPro" id="IPR011276">
    <property type="entry name" value="TonB_haem/Hb_rcpt"/>
</dbReference>
<dbReference type="InterPro" id="IPR010949">
    <property type="entry name" value="TonB_Hb/transfer/lactofer_rcpt"/>
</dbReference>
<evidence type="ECO:0000256" key="8">
    <source>
        <dbReference type="ARBA" id="ARBA00023136"/>
    </source>
</evidence>
<evidence type="ECO:0000256" key="4">
    <source>
        <dbReference type="ARBA" id="ARBA00022452"/>
    </source>
</evidence>
<dbReference type="Proteomes" id="UP000637632">
    <property type="component" value="Unassembled WGS sequence"/>
</dbReference>
<sequence length="775" mass="84592">MKKSDATRLSGNGFRIKKHPLRLLLAGLFSTGLTAYVQAQTAPQAPTTLLANATVPVQIVVISGARYEQFVEDLPLSMDIIGWQEMESGHVADIHDLVKNLPNISVKRAPARFTVTGVGNATGRDTNAGFNIRGQDGNRVLMLVDGVRLPRSYINGSNAFGRDSLSLDLIRQVEIVRGPASVLYGSDGLAGLVNFITLEPADFLQRRGDQQKDVGGKVSLSYNGDDHSRTLSASLAGRINPELTWLVSAAVNHAGGMQNMGSKDVANVDRTTPNPQKNEGQSVLVKLVYQPTADQKHTVSIEHVNKDADYELLSSRAKLPLTTASAVAGENATSNMTRDRLSLQSRYTLNNAYVDHVQTAFSFQDASSREFGVTHRNTLADRVRDVSYSERSAQFHIQADKLFRMAAGWSQRLSYGFDYSRADIKNMFDGVDPGNADFVPRKYFPDTRDSSRAVFVQDEIFAGKWIITPGVRFDHFDLDVTSQAGFAPPAKTPAKSLSGSAVSPKLGFLYRLTPEWSAFGNYASGFRAPNAQQINGVFDSATIPAVLLSNPDLKPEKSHNIEIGLRAMLDRLSLDIAVFRGKYDNLIVDKKPLGGKGVIGDPAIFQTVNVDKATISGFEIKGQVQWGEIAGGKLTMPFAYGVTHGSDDTTGLPLNAIDPAKISIGVSYSKPAWEVRLQALHQDAKMAADLDSPYLPKPATPPRVAQLTIPSAMTLDLSGQWRLQKNLRLNAAVRNLTNKKYWNWSDVQGVAANSVVIDAYTQPGRHYDMSVSYDF</sequence>
<evidence type="ECO:0000256" key="10">
    <source>
        <dbReference type="ARBA" id="ARBA00023237"/>
    </source>
</evidence>
<evidence type="ECO:0000313" key="17">
    <source>
        <dbReference type="Proteomes" id="UP000637632"/>
    </source>
</evidence>
<dbReference type="InterPro" id="IPR012910">
    <property type="entry name" value="Plug_dom"/>
</dbReference>
<evidence type="ECO:0000256" key="9">
    <source>
        <dbReference type="ARBA" id="ARBA00023170"/>
    </source>
</evidence>
<comment type="subcellular location">
    <subcellularLocation>
        <location evidence="1 11">Cell outer membrane</location>
        <topology evidence="1 11">Multi-pass membrane protein</topology>
    </subcellularLocation>
</comment>
<keyword evidence="9 16" id="KW-0675">Receptor</keyword>
<keyword evidence="6 13" id="KW-0732">Signal</keyword>
<comment type="caution">
    <text evidence="16">The sequence shown here is derived from an EMBL/GenBank/DDBJ whole genome shotgun (WGS) entry which is preliminary data.</text>
</comment>
<keyword evidence="10 11" id="KW-0998">Cell outer membrane</keyword>
<evidence type="ECO:0000256" key="3">
    <source>
        <dbReference type="ARBA" id="ARBA00022448"/>
    </source>
</evidence>
<dbReference type="Pfam" id="PF00593">
    <property type="entry name" value="TonB_dep_Rec_b-barrel"/>
    <property type="match status" value="1"/>
</dbReference>
<gene>
    <name evidence="16" type="ORF">H8K26_15800</name>
</gene>
<comment type="similarity">
    <text evidence="2 11 12">Belongs to the TonB-dependent receptor family.</text>
</comment>